<name>A0A1U8A583_NELNU</name>
<feature type="coiled-coil region" evidence="7">
    <location>
        <begin position="242"/>
        <end position="284"/>
    </location>
</feature>
<accession>A0A1U8A583</accession>
<gene>
    <name evidence="10" type="primary">LOC104597220</name>
</gene>
<dbReference type="GO" id="GO:0005730">
    <property type="term" value="C:nucleolus"/>
    <property type="evidence" value="ECO:0000318"/>
    <property type="project" value="GO_Central"/>
</dbReference>
<keyword evidence="7" id="KW-0175">Coiled coil</keyword>
<dbReference type="InParanoid" id="A0A1U8A583"/>
<dbReference type="GeneID" id="104597220"/>
<evidence type="ECO:0000256" key="6">
    <source>
        <dbReference type="ARBA" id="ARBA00023242"/>
    </source>
</evidence>
<evidence type="ECO:0000256" key="5">
    <source>
        <dbReference type="ARBA" id="ARBA00022517"/>
    </source>
</evidence>
<proteinExistence type="inferred from homology"/>
<evidence type="ECO:0000256" key="8">
    <source>
        <dbReference type="SAM" id="MobiDB-lite"/>
    </source>
</evidence>
<keyword evidence="5" id="KW-0690">Ribosome biogenesis</keyword>
<dbReference type="AlphaFoldDB" id="A0A1U8A583"/>
<dbReference type="PIRSF" id="PIRSF017302">
    <property type="entry name" value="Gltscr2"/>
    <property type="match status" value="1"/>
</dbReference>
<comment type="similarity">
    <text evidence="3">Belongs to the NOP53 family.</text>
</comment>
<dbReference type="PANTHER" id="PTHR14211">
    <property type="entry name" value="GLIOMA SUPPRESSOR CANDIDATE REGION GENE 2"/>
    <property type="match status" value="1"/>
</dbReference>
<dbReference type="Pfam" id="PF07767">
    <property type="entry name" value="Nop53"/>
    <property type="match status" value="1"/>
</dbReference>
<dbReference type="RefSeq" id="XP_010256964.1">
    <property type="nucleotide sequence ID" value="XM_010258662.2"/>
</dbReference>
<sequence length="363" mass="41138">MGKAKSSRKGKKAWRINIPTDDIEEFFEKSTKDALSGGSLTAVSSESLYYVDKSSDISVKRKIEKHRQKVLRCESLFERNPFVQPVPSSTLKKCKKKCKEVLKPKIAENQDVPKDKQNLNSSMIDIWDNKDEGNAKIKKKSKSTLIPAVEVEPPGCSFNPSFEAHQDSLAHAVADEMQKIFRNELGPQPVPLTVPGEVVDEENMFFLDADAGTDDELEEDNSGENGNSTPEKRPLKTKRVTRVELNKRARHKQKLKEEAEAKKIEELSKEIDSLPDIIKEITEEDEEKEKRHLRRITAKQERLKSAPPCLGKHKFEPAPLQVLLSDEISGSLRKLKGCCTLARDRFKSLEKRGLIVPTAKRKR</sequence>
<dbReference type="OrthoDB" id="5072at2759"/>
<protein>
    <recommendedName>
        <fullName evidence="4">Ribosome biogenesis protein NOP53</fullName>
    </recommendedName>
</protein>
<dbReference type="GO" id="GO:0006364">
    <property type="term" value="P:rRNA processing"/>
    <property type="evidence" value="ECO:0000318"/>
    <property type="project" value="GO_Central"/>
</dbReference>
<evidence type="ECO:0000256" key="4">
    <source>
        <dbReference type="ARBA" id="ARBA00018339"/>
    </source>
</evidence>
<dbReference type="PANTHER" id="PTHR14211:SF7">
    <property type="entry name" value="RIBOSOME BIOGENESIS PROTEIN NOP53"/>
    <property type="match status" value="1"/>
</dbReference>
<dbReference type="GO" id="GO:0005654">
    <property type="term" value="C:nucleoplasm"/>
    <property type="evidence" value="ECO:0007669"/>
    <property type="project" value="UniProtKB-SubCell"/>
</dbReference>
<dbReference type="GO" id="GO:0000027">
    <property type="term" value="P:ribosomal large subunit assembly"/>
    <property type="evidence" value="ECO:0000318"/>
    <property type="project" value="GO_Central"/>
</dbReference>
<evidence type="ECO:0000256" key="3">
    <source>
        <dbReference type="ARBA" id="ARBA00008838"/>
    </source>
</evidence>
<evidence type="ECO:0000256" key="2">
    <source>
        <dbReference type="ARBA" id="ARBA00004642"/>
    </source>
</evidence>
<keyword evidence="6" id="KW-0539">Nucleus</keyword>
<keyword evidence="9" id="KW-1185">Reference proteome</keyword>
<evidence type="ECO:0000313" key="9">
    <source>
        <dbReference type="Proteomes" id="UP000189703"/>
    </source>
</evidence>
<dbReference type="eggNOG" id="KOG2823">
    <property type="taxonomic scope" value="Eukaryota"/>
</dbReference>
<organism evidence="9 10">
    <name type="scientific">Nelumbo nucifera</name>
    <name type="common">Sacred lotus</name>
    <dbReference type="NCBI Taxonomy" id="4432"/>
    <lineage>
        <taxon>Eukaryota</taxon>
        <taxon>Viridiplantae</taxon>
        <taxon>Streptophyta</taxon>
        <taxon>Embryophyta</taxon>
        <taxon>Tracheophyta</taxon>
        <taxon>Spermatophyta</taxon>
        <taxon>Magnoliopsida</taxon>
        <taxon>Proteales</taxon>
        <taxon>Nelumbonaceae</taxon>
        <taxon>Nelumbo</taxon>
    </lineage>
</organism>
<evidence type="ECO:0000313" key="10">
    <source>
        <dbReference type="RefSeq" id="XP_010256964.1"/>
    </source>
</evidence>
<reference evidence="10" key="1">
    <citation type="submission" date="2025-08" db="UniProtKB">
        <authorList>
            <consortium name="RefSeq"/>
        </authorList>
    </citation>
    <scope>IDENTIFICATION</scope>
</reference>
<feature type="compositionally biased region" description="Acidic residues" evidence="8">
    <location>
        <begin position="213"/>
        <end position="222"/>
    </location>
</feature>
<dbReference type="KEGG" id="nnu:104597220"/>
<dbReference type="OMA" id="TEKWTHK"/>
<evidence type="ECO:0000256" key="1">
    <source>
        <dbReference type="ARBA" id="ARBA00004604"/>
    </source>
</evidence>
<dbReference type="STRING" id="4432.A0A1U8A583"/>
<feature type="region of interest" description="Disordered" evidence="8">
    <location>
        <begin position="213"/>
        <end position="239"/>
    </location>
</feature>
<dbReference type="GO" id="GO:0008097">
    <property type="term" value="F:5S rRNA binding"/>
    <property type="evidence" value="ECO:0000318"/>
    <property type="project" value="GO_Central"/>
</dbReference>
<comment type="subcellular location">
    <subcellularLocation>
        <location evidence="1">Nucleus</location>
        <location evidence="1">Nucleolus</location>
    </subcellularLocation>
    <subcellularLocation>
        <location evidence="2">Nucleus</location>
        <location evidence="2">Nucleoplasm</location>
    </subcellularLocation>
</comment>
<dbReference type="Proteomes" id="UP000189703">
    <property type="component" value="Unplaced"/>
</dbReference>
<dbReference type="InterPro" id="IPR011687">
    <property type="entry name" value="Nop53/GLTSCR2"/>
</dbReference>
<evidence type="ECO:0000256" key="7">
    <source>
        <dbReference type="SAM" id="Coils"/>
    </source>
</evidence>
<dbReference type="FunCoup" id="A0A1U8A583">
    <property type="interactions" value="3143"/>
</dbReference>